<evidence type="ECO:0000313" key="2">
    <source>
        <dbReference type="EMBL" id="MYM80548.1"/>
    </source>
</evidence>
<reference evidence="2 3" key="1">
    <citation type="submission" date="2019-12" db="EMBL/GenBank/DDBJ databases">
        <title>Novel species isolated from a subtropical stream in China.</title>
        <authorList>
            <person name="Lu H."/>
        </authorList>
    </citation>
    <scope>NUCLEOTIDE SEQUENCE [LARGE SCALE GENOMIC DNA]</scope>
    <source>
        <strain evidence="2 3">FT50W</strain>
    </source>
</reference>
<evidence type="ECO:0000313" key="3">
    <source>
        <dbReference type="Proteomes" id="UP000474565"/>
    </source>
</evidence>
<name>A0A6L8MMP5_9BURK</name>
<dbReference type="Pfam" id="PF04233">
    <property type="entry name" value="Phage_Mu_F"/>
    <property type="match status" value="1"/>
</dbReference>
<dbReference type="RefSeq" id="WP_161017957.1">
    <property type="nucleotide sequence ID" value="NZ_WWCP01000001.1"/>
</dbReference>
<dbReference type="Proteomes" id="UP000474565">
    <property type="component" value="Unassembled WGS sequence"/>
</dbReference>
<feature type="domain" description="Phage head morphogenesis" evidence="1">
    <location>
        <begin position="65"/>
        <end position="188"/>
    </location>
</feature>
<protein>
    <submittedName>
        <fullName evidence="2">Head morphogenesis protein</fullName>
    </submittedName>
</protein>
<dbReference type="AlphaFoldDB" id="A0A6L8MMP5"/>
<accession>A0A6L8MMP5</accession>
<sequence length="424" mass="46335">MPVAISFPGKDANGVTVSNPFAEQLAFFKNKLNLPTDRYDDILKSAHDRAFIVAGAADADLLNDLNGAIVRAIKDGRGLEAFRKEFKDIVLKHGWTGWAGEGSTAGQAWRTRVIYQTNMATSYAAGRWKQLTDPKLLAERPYWKYVHADGVMHPRPLHVSWDGLVLPHDHPFWQTHFPPNGWGCHCTVVAVSAKEYAKAQAEGRAEPPPGWDQISEKTGAPVGIDQGWAYAPGANTERSFKDLIDAKLINLDAPVGAAMYAVLAPVLKAERNAAYGEFLAEVLADPVKRGRTSIVGAIERSTLQWLAEQVGVAPASAEIAVQDGLLIGKKAQRHQLAGDALTPDEWANLPTQLDKPEQVLFDTRTGKLLYIVESLDDRVGKLAVEFDFKQKRALGELNMIVSGFKVPAEAVEADIKGGFLKVVK</sequence>
<dbReference type="InterPro" id="IPR006528">
    <property type="entry name" value="Phage_head_morphogenesis_dom"/>
</dbReference>
<gene>
    <name evidence="2" type="ORF">GTP44_01055</name>
</gene>
<comment type="caution">
    <text evidence="2">The sequence shown here is derived from an EMBL/GenBank/DDBJ whole genome shotgun (WGS) entry which is preliminary data.</text>
</comment>
<proteinExistence type="predicted"/>
<dbReference type="EMBL" id="WWCP01000001">
    <property type="protein sequence ID" value="MYM80548.1"/>
    <property type="molecule type" value="Genomic_DNA"/>
</dbReference>
<evidence type="ECO:0000259" key="1">
    <source>
        <dbReference type="Pfam" id="PF04233"/>
    </source>
</evidence>
<organism evidence="2 3">
    <name type="scientific">Duganella lactea</name>
    <dbReference type="NCBI Taxonomy" id="2692173"/>
    <lineage>
        <taxon>Bacteria</taxon>
        <taxon>Pseudomonadati</taxon>
        <taxon>Pseudomonadota</taxon>
        <taxon>Betaproteobacteria</taxon>
        <taxon>Burkholderiales</taxon>
        <taxon>Oxalobacteraceae</taxon>
        <taxon>Telluria group</taxon>
        <taxon>Duganella</taxon>
    </lineage>
</organism>